<protein>
    <submittedName>
        <fullName evidence="2">Uncharacterized protein</fullName>
    </submittedName>
</protein>
<dbReference type="Proteomes" id="UP000298513">
    <property type="component" value="Unassembled WGS sequence"/>
</dbReference>
<dbReference type="AlphaFoldDB" id="A0A4Z1DTV5"/>
<sequence>MPAGSAGAASAAGASPGAEPAGDGARALCKRALKAGRRIGRALKRLEAGKARRGSVARLQQRVDHARKAGHTGIATFLQGRLDTRESLKKDLQQRKQDLAGVKTWCAKNDGGKNDSGKKGSGK</sequence>
<feature type="region of interest" description="Disordered" evidence="1">
    <location>
        <begin position="89"/>
        <end position="123"/>
    </location>
</feature>
<keyword evidence="3" id="KW-1185">Reference proteome</keyword>
<accession>A0A4Z1DTV5</accession>
<proteinExistence type="predicted"/>
<evidence type="ECO:0000313" key="3">
    <source>
        <dbReference type="Proteomes" id="UP000298513"/>
    </source>
</evidence>
<gene>
    <name evidence="2" type="ORF">E5082_03745</name>
</gene>
<evidence type="ECO:0000256" key="1">
    <source>
        <dbReference type="SAM" id="MobiDB-lite"/>
    </source>
</evidence>
<feature type="region of interest" description="Disordered" evidence="1">
    <location>
        <begin position="49"/>
        <end position="72"/>
    </location>
</feature>
<comment type="caution">
    <text evidence="2">The sequence shown here is derived from an EMBL/GenBank/DDBJ whole genome shotgun (WGS) entry which is preliminary data.</text>
</comment>
<feature type="compositionally biased region" description="Basic and acidic residues" evidence="1">
    <location>
        <begin position="89"/>
        <end position="98"/>
    </location>
</feature>
<feature type="region of interest" description="Disordered" evidence="1">
    <location>
        <begin position="1"/>
        <end position="24"/>
    </location>
</feature>
<dbReference type="EMBL" id="SRRU01000001">
    <property type="protein sequence ID" value="TGN87517.1"/>
    <property type="molecule type" value="Genomic_DNA"/>
</dbReference>
<name>A0A4Z1DTV5_STRGP</name>
<organism evidence="2 3">
    <name type="scientific">Streptomyces griseoluteus</name>
    <dbReference type="NCBI Taxonomy" id="29306"/>
    <lineage>
        <taxon>Bacteria</taxon>
        <taxon>Bacillati</taxon>
        <taxon>Actinomycetota</taxon>
        <taxon>Actinomycetes</taxon>
        <taxon>Kitasatosporales</taxon>
        <taxon>Streptomycetaceae</taxon>
        <taxon>Streptomyces</taxon>
    </lineage>
</organism>
<reference evidence="2 3" key="1">
    <citation type="submission" date="2019-04" db="EMBL/GenBank/DDBJ databases">
        <title>Streptomyces sp. nov. Bv016 isolated from bark of Buahinia variegata.</title>
        <authorList>
            <person name="Kanchanasin P."/>
            <person name="Tanasupawat S."/>
            <person name="Yuki M."/>
            <person name="Kudo T."/>
        </authorList>
    </citation>
    <scope>NUCLEOTIDE SEQUENCE [LARGE SCALE GENOMIC DNA]</scope>
    <source>
        <strain evidence="2 3">JCM 4765</strain>
    </source>
</reference>
<evidence type="ECO:0000313" key="2">
    <source>
        <dbReference type="EMBL" id="TGN87517.1"/>
    </source>
</evidence>
<feature type="compositionally biased region" description="Basic and acidic residues" evidence="1">
    <location>
        <begin position="110"/>
        <end position="123"/>
    </location>
</feature>